<evidence type="ECO:0000313" key="1">
    <source>
        <dbReference type="EMBL" id="MDJ1650302.1"/>
    </source>
</evidence>
<protein>
    <submittedName>
        <fullName evidence="1">Nucleotidyl transferase AbiEii/AbiGii toxin family protein</fullName>
    </submittedName>
</protein>
<dbReference type="RefSeq" id="WP_283831655.1">
    <property type="nucleotide sequence ID" value="NZ_JASJEU010000012.1"/>
</dbReference>
<evidence type="ECO:0000313" key="2">
    <source>
        <dbReference type="Proteomes" id="UP001232750"/>
    </source>
</evidence>
<sequence>MITGSRRVKDLIKNRAAGDSAKAQALLRHYAMERFLERVSVSSYKGNFILKGGMLISSMLGIDSRMTMDIDTTLTGVTLDIESAQAIISEIADIELGDGMKFALKEAYEIMEDSEYGGVRVPMEARLERTRIPMKIDISTGDAITPREIEYGYRLMFEERSIGIMAYPIETVIAEKMETALVRGTLNTRMRDYYDIYMLAEVNKVISGSALSQALRATSEKRGSDLDEKKFNEIIGSISTSPVLAKRWDSYSSANSYVGYVGWDQALAAFNSLCALILQTEN</sequence>
<comment type="caution">
    <text evidence="1">The sequence shown here is derived from an EMBL/GenBank/DDBJ whole genome shotgun (WGS) entry which is preliminary data.</text>
</comment>
<accession>A0ABT7DLM0</accession>
<dbReference type="InterPro" id="IPR014942">
    <property type="entry name" value="AbiEii"/>
</dbReference>
<dbReference type="Proteomes" id="UP001232750">
    <property type="component" value="Unassembled WGS sequence"/>
</dbReference>
<name>A0ABT7DLM0_9ACTN</name>
<dbReference type="GO" id="GO:0016740">
    <property type="term" value="F:transferase activity"/>
    <property type="evidence" value="ECO:0007669"/>
    <property type="project" value="UniProtKB-KW"/>
</dbReference>
<organism evidence="1 2">
    <name type="scientific">Gordonibacter faecis</name>
    <dbReference type="NCBI Taxonomy" id="3047475"/>
    <lineage>
        <taxon>Bacteria</taxon>
        <taxon>Bacillati</taxon>
        <taxon>Actinomycetota</taxon>
        <taxon>Coriobacteriia</taxon>
        <taxon>Eggerthellales</taxon>
        <taxon>Eggerthellaceae</taxon>
        <taxon>Gordonibacter</taxon>
    </lineage>
</organism>
<reference evidence="1 2" key="1">
    <citation type="submission" date="2023-05" db="EMBL/GenBank/DDBJ databases">
        <title>Gordonibacter KGMB12511T sp. nov., isolated from faeces of healthy Korean.</title>
        <authorList>
            <person name="Kim H.S."/>
            <person name="Kim J.-S."/>
            <person name="Suh M.K."/>
            <person name="Eom M.K."/>
            <person name="Do H.E."/>
            <person name="Lee J.-S."/>
        </authorList>
    </citation>
    <scope>NUCLEOTIDE SEQUENCE [LARGE SCALE GENOMIC DNA]</scope>
    <source>
        <strain evidence="1 2">KGMB12511</strain>
    </source>
</reference>
<keyword evidence="2" id="KW-1185">Reference proteome</keyword>
<gene>
    <name evidence="1" type="ORF">QNJ86_05785</name>
</gene>
<dbReference type="Pfam" id="PF08843">
    <property type="entry name" value="AbiEii"/>
    <property type="match status" value="1"/>
</dbReference>
<proteinExistence type="predicted"/>
<keyword evidence="1" id="KW-0808">Transferase</keyword>
<dbReference type="EMBL" id="JASJEU010000012">
    <property type="protein sequence ID" value="MDJ1650302.1"/>
    <property type="molecule type" value="Genomic_DNA"/>
</dbReference>